<dbReference type="InterPro" id="IPR052922">
    <property type="entry name" value="Cytidylate_Kinase-2"/>
</dbReference>
<evidence type="ECO:0000313" key="1">
    <source>
        <dbReference type="EMBL" id="PAD84782.1"/>
    </source>
</evidence>
<dbReference type="PANTHER" id="PTHR37816">
    <property type="entry name" value="YALI0E33011P"/>
    <property type="match status" value="1"/>
</dbReference>
<dbReference type="PANTHER" id="PTHR37816:SF2">
    <property type="entry name" value="DNA TOPOLOGY MODULATION PROTEIN FLAR-RELATED PROTEIN"/>
    <property type="match status" value="1"/>
</dbReference>
<organism evidence="1 2">
    <name type="scientific">Niallia circulans</name>
    <name type="common">Bacillus circulans</name>
    <dbReference type="NCBI Taxonomy" id="1397"/>
    <lineage>
        <taxon>Bacteria</taxon>
        <taxon>Bacillati</taxon>
        <taxon>Bacillota</taxon>
        <taxon>Bacilli</taxon>
        <taxon>Bacillales</taxon>
        <taxon>Bacillaceae</taxon>
        <taxon>Niallia</taxon>
    </lineage>
</organism>
<dbReference type="SUPFAM" id="SSF52540">
    <property type="entry name" value="P-loop containing nucleoside triphosphate hydrolases"/>
    <property type="match status" value="1"/>
</dbReference>
<protein>
    <submittedName>
        <fullName evidence="1">DNA topology modulation protein FlaR</fullName>
    </submittedName>
</protein>
<dbReference type="Proteomes" id="UP000216961">
    <property type="component" value="Unassembled WGS sequence"/>
</dbReference>
<dbReference type="EMBL" id="NPBQ01000020">
    <property type="protein sequence ID" value="PAD84782.1"/>
    <property type="molecule type" value="Genomic_DNA"/>
</dbReference>
<evidence type="ECO:0000313" key="2">
    <source>
        <dbReference type="Proteomes" id="UP000216961"/>
    </source>
</evidence>
<accession>A0AA91TVG5</accession>
<gene>
    <name evidence="1" type="ORF">CHH57_03135</name>
</gene>
<sequence length="174" mass="20726">MVKATPNKIHIIGSVASGKTTLAKDLSMKLQIPYYELDNVVWKRSDRGDVRRSEEERKANLQSITQTDRWIVEGVHSEEWVRGSFQQADVIVFLDTNYSKRTYRIIKRYVKQKLGQEKAHYQPNLTIFFKMFKWNKHFEQVGKPSFFHTYKQYQNKIFVIKNENELSDLFKNND</sequence>
<dbReference type="AlphaFoldDB" id="A0AA91TVG5"/>
<dbReference type="Gene3D" id="3.40.50.300">
    <property type="entry name" value="P-loop containing nucleotide triphosphate hydrolases"/>
    <property type="match status" value="1"/>
</dbReference>
<dbReference type="InterPro" id="IPR027417">
    <property type="entry name" value="P-loop_NTPase"/>
</dbReference>
<name>A0AA91TVG5_NIACI</name>
<dbReference type="RefSeq" id="WP_095328889.1">
    <property type="nucleotide sequence ID" value="NZ_CP026033.1"/>
</dbReference>
<proteinExistence type="predicted"/>
<reference evidence="1 2" key="1">
    <citation type="submission" date="2017-07" db="EMBL/GenBank/DDBJ databases">
        <title>Isolation and whole genome analysis of endospore-forming bacteria from heroin.</title>
        <authorList>
            <person name="Kalinowski J."/>
            <person name="Ahrens B."/>
            <person name="Al-Dilaimi A."/>
            <person name="Winkler A."/>
            <person name="Wibberg D."/>
            <person name="Schleenbecker U."/>
            <person name="Ruckert C."/>
            <person name="Wolfel R."/>
            <person name="Grass G."/>
        </authorList>
    </citation>
    <scope>NUCLEOTIDE SEQUENCE [LARGE SCALE GENOMIC DNA]</scope>
    <source>
        <strain evidence="1 2">7521-2</strain>
    </source>
</reference>
<comment type="caution">
    <text evidence="1">The sequence shown here is derived from an EMBL/GenBank/DDBJ whole genome shotgun (WGS) entry which is preliminary data.</text>
</comment>